<dbReference type="Pfam" id="PF01425">
    <property type="entry name" value="Amidase"/>
    <property type="match status" value="1"/>
</dbReference>
<dbReference type="PANTHER" id="PTHR42678">
    <property type="entry name" value="AMIDASE"/>
    <property type="match status" value="1"/>
</dbReference>
<keyword evidence="2" id="KW-0378">Hydrolase</keyword>
<dbReference type="InterPro" id="IPR036928">
    <property type="entry name" value="AS_sf"/>
</dbReference>
<reference evidence="2 3" key="1">
    <citation type="submission" date="2019-11" db="EMBL/GenBank/DDBJ databases">
        <title>Type strains purchased from KCTC, JCM and DSMZ.</title>
        <authorList>
            <person name="Lu H."/>
        </authorList>
    </citation>
    <scope>NUCLEOTIDE SEQUENCE [LARGE SCALE GENOMIC DNA]</scope>
    <source>
        <strain evidence="2 3">KCTC 42409</strain>
    </source>
</reference>
<accession>A0A6L6PXR9</accession>
<evidence type="ECO:0000259" key="1">
    <source>
        <dbReference type="Pfam" id="PF01425"/>
    </source>
</evidence>
<proteinExistence type="predicted"/>
<dbReference type="EMBL" id="WNLA01000004">
    <property type="protein sequence ID" value="MTW02357.1"/>
    <property type="molecule type" value="Genomic_DNA"/>
</dbReference>
<gene>
    <name evidence="2" type="ORF">GM668_09690</name>
</gene>
<dbReference type="Gene3D" id="3.90.1300.10">
    <property type="entry name" value="Amidase signature (AS) domain"/>
    <property type="match status" value="1"/>
</dbReference>
<dbReference type="NCBIfam" id="NF006006">
    <property type="entry name" value="PRK08137.1"/>
    <property type="match status" value="1"/>
</dbReference>
<name>A0A6L6PXR9_9BURK</name>
<dbReference type="Proteomes" id="UP000484015">
    <property type="component" value="Unassembled WGS sequence"/>
</dbReference>
<keyword evidence="3" id="KW-1185">Reference proteome</keyword>
<dbReference type="NCBIfam" id="NF005300">
    <property type="entry name" value="PRK06828.1"/>
    <property type="match status" value="1"/>
</dbReference>
<dbReference type="EC" id="3.5.1.4" evidence="2"/>
<dbReference type="OrthoDB" id="9811471at2"/>
<feature type="domain" description="Amidase" evidence="1">
    <location>
        <begin position="80"/>
        <end position="527"/>
    </location>
</feature>
<dbReference type="AlphaFoldDB" id="A0A6L6PXR9"/>
<dbReference type="SUPFAM" id="SSF75304">
    <property type="entry name" value="Amidase signature (AS) enzymes"/>
    <property type="match status" value="1"/>
</dbReference>
<organism evidence="2 3">
    <name type="scientific">Pseudoduganella ginsengisoli</name>
    <dbReference type="NCBI Taxonomy" id="1462440"/>
    <lineage>
        <taxon>Bacteria</taxon>
        <taxon>Pseudomonadati</taxon>
        <taxon>Pseudomonadota</taxon>
        <taxon>Betaproteobacteria</taxon>
        <taxon>Burkholderiales</taxon>
        <taxon>Oxalobacteraceae</taxon>
        <taxon>Telluria group</taxon>
        <taxon>Pseudoduganella</taxon>
    </lineage>
</organism>
<protein>
    <submittedName>
        <fullName evidence="2">Amidase</fullName>
        <ecNumber evidence="2">3.5.1.4</ecNumber>
    </submittedName>
</protein>
<dbReference type="GO" id="GO:0004040">
    <property type="term" value="F:amidase activity"/>
    <property type="evidence" value="ECO:0007669"/>
    <property type="project" value="UniProtKB-EC"/>
</dbReference>
<dbReference type="InterPro" id="IPR023631">
    <property type="entry name" value="Amidase_dom"/>
</dbReference>
<comment type="caution">
    <text evidence="2">The sequence shown here is derived from an EMBL/GenBank/DDBJ whole genome shotgun (WGS) entry which is preliminary data.</text>
</comment>
<evidence type="ECO:0000313" key="3">
    <source>
        <dbReference type="Proteomes" id="UP000484015"/>
    </source>
</evidence>
<sequence length="555" mass="57940">MDRRDFVRMGLAAGAAAGLPRTGAATTALPPDAAVSPAPVAAPSVQAATPASMYKPGILDAGVMAQQELMAAHKLTSHALTSQYLARIKSVDKSGPRLNAVIELNPEALKIALDMDRERLHRKVRGPLHGIPVLIKDNIATGDRMCTTAGSLALAGVKAARDACIVARLRAAGAVIIGKTNLSEWANMRSSQAVSGWSARGGLTRNPYALDRNCSGSSSGSAAAVAAALATVAVGTETDGSIVSPASICGLVGIKPTLGLISRSGIIPIAQAQDTAGPMARSVADAALMLTAMAGCDPDDPVTEGCRGRTCDYAQALDTKALQGKRLGVARNFFGHRADIDALINASLRVLQAQGATLVDVHVPNVSRYDETEMDVLLYEFKAGLASYLRQYAPDAAVQDMAAVIEFNRRNSAQEMPYFGQDVLERAQAKGGLDEQAYLDALAHNHRYARDEGIDQVLAEHQLDGLVAPTGSIAWLTDFISGDNSGMSFSSPAAVAGYPHITVPAGYVHGLPVGLSLVGAPYSDASLIGMAYAFEQATHHRRAPQFPATISPGMA</sequence>
<evidence type="ECO:0000313" key="2">
    <source>
        <dbReference type="EMBL" id="MTW02357.1"/>
    </source>
</evidence>
<dbReference type="PANTHER" id="PTHR42678:SF34">
    <property type="entry name" value="OS04G0183300 PROTEIN"/>
    <property type="match status" value="1"/>
</dbReference>
<dbReference type="RefSeq" id="WP_155438726.1">
    <property type="nucleotide sequence ID" value="NZ_WNLA01000004.1"/>
</dbReference>